<comment type="caution">
    <text evidence="2">The sequence shown here is derived from an EMBL/GenBank/DDBJ whole genome shotgun (WGS) entry which is preliminary data.</text>
</comment>
<name>A0A5B0H3L0_9BURK</name>
<dbReference type="Proteomes" id="UP000325273">
    <property type="component" value="Unassembled WGS sequence"/>
</dbReference>
<dbReference type="Pfam" id="PF00343">
    <property type="entry name" value="Phosphorylase"/>
    <property type="match status" value="1"/>
</dbReference>
<gene>
    <name evidence="2" type="ORF">FVF58_21195</name>
</gene>
<accession>A0A5B0H3L0</accession>
<dbReference type="InterPro" id="IPR000811">
    <property type="entry name" value="Glyco_trans_35"/>
</dbReference>
<proteinExistence type="inferred from homology"/>
<evidence type="ECO:0000256" key="1">
    <source>
        <dbReference type="ARBA" id="ARBA00006047"/>
    </source>
</evidence>
<dbReference type="SUPFAM" id="SSF53756">
    <property type="entry name" value="UDP-Glycosyltransferase/glycogen phosphorylase"/>
    <property type="match status" value="1"/>
</dbReference>
<reference evidence="2 3" key="1">
    <citation type="submission" date="2019-08" db="EMBL/GenBank/DDBJ databases">
        <title>Paraburkholderia sp. DCY113.</title>
        <authorList>
            <person name="Kang J."/>
        </authorList>
    </citation>
    <scope>NUCLEOTIDE SEQUENCE [LARGE SCALE GENOMIC DNA]</scope>
    <source>
        <strain evidence="2 3">DCY113</strain>
    </source>
</reference>
<dbReference type="EMBL" id="VTUZ01000013">
    <property type="protein sequence ID" value="KAA1009797.1"/>
    <property type="molecule type" value="Genomic_DNA"/>
</dbReference>
<sequence>MPDESKSPTGLALLAPAPEQLEGAIMNDVPAVNAACEAESASSEKRSDVLRHEAERVSTVWRDARQRTRMSIANRARSGPLSSDSAIRKYCERIWDARAMKVNLAEP</sequence>
<evidence type="ECO:0000313" key="3">
    <source>
        <dbReference type="Proteomes" id="UP000325273"/>
    </source>
</evidence>
<organism evidence="2 3">
    <name type="scientific">Paraburkholderia panacisoli</name>
    <dbReference type="NCBI Taxonomy" id="2603818"/>
    <lineage>
        <taxon>Bacteria</taxon>
        <taxon>Pseudomonadati</taxon>
        <taxon>Pseudomonadota</taxon>
        <taxon>Betaproteobacteria</taxon>
        <taxon>Burkholderiales</taxon>
        <taxon>Burkholderiaceae</taxon>
        <taxon>Paraburkholderia</taxon>
    </lineage>
</organism>
<dbReference type="GO" id="GO:0008184">
    <property type="term" value="F:glycogen phosphorylase activity"/>
    <property type="evidence" value="ECO:0007669"/>
    <property type="project" value="InterPro"/>
</dbReference>
<keyword evidence="3" id="KW-1185">Reference proteome</keyword>
<evidence type="ECO:0000313" key="2">
    <source>
        <dbReference type="EMBL" id="KAA1009797.1"/>
    </source>
</evidence>
<dbReference type="AlphaFoldDB" id="A0A5B0H3L0"/>
<comment type="similarity">
    <text evidence="1">Belongs to the glycogen phosphorylase family.</text>
</comment>
<dbReference type="GO" id="GO:0005975">
    <property type="term" value="P:carbohydrate metabolic process"/>
    <property type="evidence" value="ECO:0007669"/>
    <property type="project" value="InterPro"/>
</dbReference>
<protein>
    <submittedName>
        <fullName evidence="2">Glycogen/starch/alpha-glucan phosphorylase</fullName>
    </submittedName>
</protein>